<organism evidence="1 2">
    <name type="scientific">Candidatus Curtissbacteria bacterium GW2011_GWA1_40_9</name>
    <dbReference type="NCBI Taxonomy" id="1618408"/>
    <lineage>
        <taxon>Bacteria</taxon>
        <taxon>Candidatus Curtissiibacteriota</taxon>
    </lineage>
</organism>
<sequence length="104" mass="11555">MQLKQETVTRLGKIVKEEYHVDLNSTDLDQLAHGLVRYFDVLFKINHRSKKNGKSRSSNPSPASISASSVLVTGVDEVLDWDEKFTLSEVEGNPCSAALNSSIY</sequence>
<evidence type="ECO:0000313" key="2">
    <source>
        <dbReference type="Proteomes" id="UP000034292"/>
    </source>
</evidence>
<dbReference type="EMBL" id="LBZV01000001">
    <property type="protein sequence ID" value="KKR78262.1"/>
    <property type="molecule type" value="Genomic_DNA"/>
</dbReference>
<gene>
    <name evidence="1" type="ORF">UU23_C0001G0026</name>
</gene>
<dbReference type="Proteomes" id="UP000034292">
    <property type="component" value="Unassembled WGS sequence"/>
</dbReference>
<proteinExistence type="predicted"/>
<dbReference type="AlphaFoldDB" id="A0A0G0WS96"/>
<protein>
    <submittedName>
        <fullName evidence="1">Uncharacterized protein</fullName>
    </submittedName>
</protein>
<accession>A0A0G0WS96</accession>
<comment type="caution">
    <text evidence="1">The sequence shown here is derived from an EMBL/GenBank/DDBJ whole genome shotgun (WGS) entry which is preliminary data.</text>
</comment>
<reference evidence="1 2" key="1">
    <citation type="journal article" date="2015" name="Nature">
        <title>rRNA introns, odd ribosomes, and small enigmatic genomes across a large radiation of phyla.</title>
        <authorList>
            <person name="Brown C.T."/>
            <person name="Hug L.A."/>
            <person name="Thomas B.C."/>
            <person name="Sharon I."/>
            <person name="Castelle C.J."/>
            <person name="Singh A."/>
            <person name="Wilkins M.J."/>
            <person name="Williams K.H."/>
            <person name="Banfield J.F."/>
        </authorList>
    </citation>
    <scope>NUCLEOTIDE SEQUENCE [LARGE SCALE GENOMIC DNA]</scope>
</reference>
<evidence type="ECO:0000313" key="1">
    <source>
        <dbReference type="EMBL" id="KKR78262.1"/>
    </source>
</evidence>
<dbReference type="STRING" id="1618408.UU23_C0001G0026"/>
<name>A0A0G0WS96_9BACT</name>